<evidence type="ECO:0000313" key="3">
    <source>
        <dbReference type="Proteomes" id="UP000095280"/>
    </source>
</evidence>
<protein>
    <submittedName>
        <fullName evidence="4">PI4K_N domain-containing protein</fullName>
    </submittedName>
</protein>
<evidence type="ECO:0000256" key="1">
    <source>
        <dbReference type="ARBA" id="ARBA00006209"/>
    </source>
</evidence>
<reference evidence="4" key="1">
    <citation type="submission" date="2016-11" db="UniProtKB">
        <authorList>
            <consortium name="WormBaseParasite"/>
        </authorList>
    </citation>
    <scope>IDENTIFICATION</scope>
</reference>
<comment type="similarity">
    <text evidence="1">Belongs to the PI3/PI4-kinase family. Type III PI4K subfamily.</text>
</comment>
<dbReference type="WBParaSite" id="maker-unitig_38645-snap-gene-0.3-mRNA-1">
    <property type="protein sequence ID" value="maker-unitig_38645-snap-gene-0.3-mRNA-1"/>
    <property type="gene ID" value="maker-unitig_38645-snap-gene-0.3"/>
</dbReference>
<name>A0A1I8FKE5_9PLAT</name>
<evidence type="ECO:0000259" key="2">
    <source>
        <dbReference type="Pfam" id="PF19274"/>
    </source>
</evidence>
<proteinExistence type="inferred from homology"/>
<keyword evidence="3" id="KW-1185">Reference proteome</keyword>
<sequence>MRLGKLFKDFWLYCVLLDFVHENAPRAQGVASRYSEIAVKSPLLLSGAEKQNSERVPTRLPLPPIGYHLCPRSGYDLTWCTYLLDNQSVARLYPGPALRLIVRLPSSILAACLAAGGYHRYSKSKPNQETSEFAQVYQQGYEQLRAVLPQLRPDLPQLQSLLTDQLLSSPDHTSSLFRLCAPNCSPGHSDKCVRPLIARPVLGGLRAVQLRCTRRCRVLLAVGESPPSRTSAPCSSPSVAPLFQVSAERRIGLFAKSKADPTPLVFCEDYQLSQPVPDVEPHRIWVGFLSEQLTAFKYISTERVSSCQYAHQIAAICSKHIAATGVLFRLLWMGLVVIQASGRLQPVAKAVLRDKVYACALSISLGGRVSRSVWLAVA</sequence>
<organism evidence="3 4">
    <name type="scientific">Macrostomum lignano</name>
    <dbReference type="NCBI Taxonomy" id="282301"/>
    <lineage>
        <taxon>Eukaryota</taxon>
        <taxon>Metazoa</taxon>
        <taxon>Spiralia</taxon>
        <taxon>Lophotrochozoa</taxon>
        <taxon>Platyhelminthes</taxon>
        <taxon>Rhabditophora</taxon>
        <taxon>Macrostomorpha</taxon>
        <taxon>Macrostomida</taxon>
        <taxon>Macrostomidae</taxon>
        <taxon>Macrostomum</taxon>
    </lineage>
</organism>
<dbReference type="AlphaFoldDB" id="A0A1I8FKE5"/>
<dbReference type="Pfam" id="PF19274">
    <property type="entry name" value="PI4K_N"/>
    <property type="match status" value="1"/>
</dbReference>
<evidence type="ECO:0000313" key="4">
    <source>
        <dbReference type="WBParaSite" id="maker-unitig_38645-snap-gene-0.3-mRNA-1"/>
    </source>
</evidence>
<dbReference type="InterPro" id="IPR045495">
    <property type="entry name" value="PI4K_N"/>
</dbReference>
<dbReference type="Proteomes" id="UP000095280">
    <property type="component" value="Unplaced"/>
</dbReference>
<feature type="domain" description="PI4-kinase N-terminal" evidence="2">
    <location>
        <begin position="271"/>
        <end position="362"/>
    </location>
</feature>
<accession>A0A1I8FKE5</accession>